<sequence>MKTQVVSYETLNETQRQQLDALEILPEQLPFSGDIYCALNTLLVRPSPNIQGVALLADDKPVGFLLLKRGEFLPHWAVEGSATLHALQIDHRVQGKGLGKVFLQGLPEVARATWPDIEQLMLSVDADNLAALNLYVGQGWVDTGEAYKGRIGYERRLVLEIR</sequence>
<dbReference type="InterPro" id="IPR000182">
    <property type="entry name" value="GNAT_dom"/>
</dbReference>
<organism evidence="2 3">
    <name type="scientific">Pseudomonas maioricensis</name>
    <dbReference type="NCBI Taxonomy" id="1766623"/>
    <lineage>
        <taxon>Bacteria</taxon>
        <taxon>Pseudomonadati</taxon>
        <taxon>Pseudomonadota</taxon>
        <taxon>Gammaproteobacteria</taxon>
        <taxon>Pseudomonadales</taxon>
        <taxon>Pseudomonadaceae</taxon>
        <taxon>Pseudomonas</taxon>
    </lineage>
</organism>
<dbReference type="InterPro" id="IPR016181">
    <property type="entry name" value="Acyl_CoA_acyltransferase"/>
</dbReference>
<comment type="caution">
    <text evidence="2">The sequence shown here is derived from an EMBL/GenBank/DDBJ whole genome shotgun (WGS) entry which is preliminary data.</text>
</comment>
<dbReference type="RefSeq" id="WP_243246037.1">
    <property type="nucleotide sequence ID" value="NZ_LOHG01000005.1"/>
</dbReference>
<evidence type="ECO:0000313" key="3">
    <source>
        <dbReference type="Proteomes" id="UP001320513"/>
    </source>
</evidence>
<evidence type="ECO:0000313" key="2">
    <source>
        <dbReference type="EMBL" id="MCI8210052.1"/>
    </source>
</evidence>
<protein>
    <submittedName>
        <fullName evidence="2">GNAT family acetyltransferase</fullName>
    </submittedName>
</protein>
<dbReference type="EMBL" id="LOHG01000005">
    <property type="protein sequence ID" value="MCI8210052.1"/>
    <property type="molecule type" value="Genomic_DNA"/>
</dbReference>
<dbReference type="Pfam" id="PF00583">
    <property type="entry name" value="Acetyltransf_1"/>
    <property type="match status" value="1"/>
</dbReference>
<dbReference type="Proteomes" id="UP001320513">
    <property type="component" value="Unassembled WGS sequence"/>
</dbReference>
<dbReference type="PROSITE" id="PS51186">
    <property type="entry name" value="GNAT"/>
    <property type="match status" value="1"/>
</dbReference>
<feature type="domain" description="N-acetyltransferase" evidence="1">
    <location>
        <begin position="6"/>
        <end position="162"/>
    </location>
</feature>
<dbReference type="CDD" id="cd04301">
    <property type="entry name" value="NAT_SF"/>
    <property type="match status" value="1"/>
</dbReference>
<accession>A0ABS9ZIJ4</accession>
<reference evidence="2 3" key="1">
    <citation type="submission" date="2015-12" db="EMBL/GenBank/DDBJ databases">
        <title>Phylogenomics in the description of a new species in the Pseudomonas syringae group.</title>
        <authorList>
            <person name="Busquets A."/>
            <person name="Gomila M."/>
            <person name="Beiki F."/>
            <person name="Rahimian H."/>
            <person name="Mulet M."/>
            <person name="Sanchez D."/>
            <person name="Garcia-Valdes E."/>
            <person name="Lalucat J."/>
        </authorList>
    </citation>
    <scope>NUCLEOTIDE SEQUENCE [LARGE SCALE GENOMIC DNA]</scope>
    <source>
        <strain evidence="2 3">S25</strain>
    </source>
</reference>
<proteinExistence type="predicted"/>
<name>A0ABS9ZIJ4_9PSED</name>
<evidence type="ECO:0000259" key="1">
    <source>
        <dbReference type="PROSITE" id="PS51186"/>
    </source>
</evidence>
<dbReference type="Gene3D" id="3.40.630.30">
    <property type="match status" value="1"/>
</dbReference>
<keyword evidence="3" id="KW-1185">Reference proteome</keyword>
<dbReference type="SUPFAM" id="SSF55729">
    <property type="entry name" value="Acyl-CoA N-acyltransferases (Nat)"/>
    <property type="match status" value="1"/>
</dbReference>
<gene>
    <name evidence="2" type="ORF">AUC61_10945</name>
</gene>